<dbReference type="PANTHER" id="PTHR30390:SF7">
    <property type="entry name" value="PHOSPHOHEPTOSE ISOMERASE"/>
    <property type="match status" value="1"/>
</dbReference>
<protein>
    <submittedName>
        <fullName evidence="2">SIS domain-containing protein</fullName>
    </submittedName>
</protein>
<dbReference type="AlphaFoldDB" id="A0AA96LCG2"/>
<dbReference type="CDD" id="cd05013">
    <property type="entry name" value="SIS_RpiR"/>
    <property type="match status" value="1"/>
</dbReference>
<evidence type="ECO:0000313" key="2">
    <source>
        <dbReference type="EMBL" id="WNQ10770.1"/>
    </source>
</evidence>
<dbReference type="Gene3D" id="3.40.50.10490">
    <property type="entry name" value="Glucose-6-phosphate isomerase like protein, domain 1"/>
    <property type="match status" value="1"/>
</dbReference>
<sequence>MEAYYRAVTQVLETVQTTQQEAMEKAAAACAKAIASKRAIYLFGTGHSHMLAEEPYYRAGGLVPVIPILETGLMLHEGAVKSTKLERLTGYAAILLEQAAVGDGDVLFIISNSGINALPVEMAEEASRRGAAVIALTSLAHSRNAVSRSASGAKLYELADIVLDNGGVPGDAAVTLEGMDVPIAPTSTIAGAFILNSIVVLTCKRLLEAGIEPPVFRSANVAGGSSHNDRLIEELRQAGARLRL</sequence>
<dbReference type="Proteomes" id="UP001305702">
    <property type="component" value="Chromosome"/>
</dbReference>
<dbReference type="PANTHER" id="PTHR30390">
    <property type="entry name" value="SEDOHEPTULOSE 7-PHOSPHATE ISOMERASE / DNAA INITIATOR-ASSOCIATING FACTOR FOR REPLICATION INITIATION"/>
    <property type="match status" value="1"/>
</dbReference>
<gene>
    <name evidence="2" type="ORF">MJA45_24635</name>
</gene>
<evidence type="ECO:0000313" key="3">
    <source>
        <dbReference type="Proteomes" id="UP001305702"/>
    </source>
</evidence>
<dbReference type="GO" id="GO:0097367">
    <property type="term" value="F:carbohydrate derivative binding"/>
    <property type="evidence" value="ECO:0007669"/>
    <property type="project" value="InterPro"/>
</dbReference>
<reference evidence="2 3" key="1">
    <citation type="submission" date="2022-02" db="EMBL/GenBank/DDBJ databases">
        <title>Paenibacillus sp. MBLB1776 Whole Genome Shotgun Sequencing.</title>
        <authorList>
            <person name="Hwang C.Y."/>
            <person name="Cho E.-S."/>
            <person name="Seo M.-J."/>
        </authorList>
    </citation>
    <scope>NUCLEOTIDE SEQUENCE [LARGE SCALE GENOMIC DNA]</scope>
    <source>
        <strain evidence="2 3">MBLB1776</strain>
    </source>
</reference>
<dbReference type="Pfam" id="PF13580">
    <property type="entry name" value="SIS_2"/>
    <property type="match status" value="1"/>
</dbReference>
<dbReference type="PROSITE" id="PS51464">
    <property type="entry name" value="SIS"/>
    <property type="match status" value="1"/>
</dbReference>
<evidence type="ECO:0000259" key="1">
    <source>
        <dbReference type="PROSITE" id="PS51464"/>
    </source>
</evidence>
<dbReference type="InterPro" id="IPR046348">
    <property type="entry name" value="SIS_dom_sf"/>
</dbReference>
<dbReference type="SUPFAM" id="SSF53697">
    <property type="entry name" value="SIS domain"/>
    <property type="match status" value="1"/>
</dbReference>
<dbReference type="NCBIfam" id="NF002805">
    <property type="entry name" value="PRK02947.1"/>
    <property type="match status" value="1"/>
</dbReference>
<dbReference type="KEGG" id="paun:MJA45_24635"/>
<feature type="domain" description="SIS" evidence="1">
    <location>
        <begin position="30"/>
        <end position="208"/>
    </location>
</feature>
<keyword evidence="3" id="KW-1185">Reference proteome</keyword>
<dbReference type="InterPro" id="IPR050099">
    <property type="entry name" value="SIS_GmhA/DiaA_subfam"/>
</dbReference>
<dbReference type="InterPro" id="IPR001347">
    <property type="entry name" value="SIS_dom"/>
</dbReference>
<dbReference type="EMBL" id="CP130318">
    <property type="protein sequence ID" value="WNQ10770.1"/>
    <property type="molecule type" value="Genomic_DNA"/>
</dbReference>
<dbReference type="RefSeq" id="WP_315604545.1">
    <property type="nucleotide sequence ID" value="NZ_CP130318.1"/>
</dbReference>
<organism evidence="2 3">
    <name type="scientific">Paenibacillus aurantius</name>
    <dbReference type="NCBI Taxonomy" id="2918900"/>
    <lineage>
        <taxon>Bacteria</taxon>
        <taxon>Bacillati</taxon>
        <taxon>Bacillota</taxon>
        <taxon>Bacilli</taxon>
        <taxon>Bacillales</taxon>
        <taxon>Paenibacillaceae</taxon>
        <taxon>Paenibacillus</taxon>
    </lineage>
</organism>
<dbReference type="InterPro" id="IPR035472">
    <property type="entry name" value="RpiR-like_SIS"/>
</dbReference>
<name>A0AA96LCG2_9BACL</name>
<accession>A0AA96LCG2</accession>
<dbReference type="GO" id="GO:1901135">
    <property type="term" value="P:carbohydrate derivative metabolic process"/>
    <property type="evidence" value="ECO:0007669"/>
    <property type="project" value="InterPro"/>
</dbReference>
<proteinExistence type="predicted"/>